<evidence type="ECO:0000313" key="3">
    <source>
        <dbReference type="Proteomes" id="UP000658656"/>
    </source>
</evidence>
<accession>A0A8H9J4M0</accession>
<dbReference type="RefSeq" id="WP_145937545.1">
    <property type="nucleotide sequence ID" value="NZ_BNAV01000010.1"/>
</dbReference>
<dbReference type="PROSITE" id="PS50943">
    <property type="entry name" value="HTH_CROC1"/>
    <property type="match status" value="1"/>
</dbReference>
<dbReference type="GO" id="GO:0003677">
    <property type="term" value="F:DNA binding"/>
    <property type="evidence" value="ECO:0007669"/>
    <property type="project" value="InterPro"/>
</dbReference>
<dbReference type="Proteomes" id="UP000658656">
    <property type="component" value="Unassembled WGS sequence"/>
</dbReference>
<comment type="caution">
    <text evidence="2">The sequence shown here is derived from an EMBL/GenBank/DDBJ whole genome shotgun (WGS) entry which is preliminary data.</text>
</comment>
<organism evidence="2 3">
    <name type="scientific">Amycolatopsis bartoniae</name>
    <dbReference type="NCBI Taxonomy" id="941986"/>
    <lineage>
        <taxon>Bacteria</taxon>
        <taxon>Bacillati</taxon>
        <taxon>Actinomycetota</taxon>
        <taxon>Actinomycetes</taxon>
        <taxon>Pseudonocardiales</taxon>
        <taxon>Pseudonocardiaceae</taxon>
        <taxon>Amycolatopsis</taxon>
    </lineage>
</organism>
<proteinExistence type="predicted"/>
<evidence type="ECO:0000259" key="1">
    <source>
        <dbReference type="PROSITE" id="PS50943"/>
    </source>
</evidence>
<dbReference type="Pfam" id="PF01381">
    <property type="entry name" value="HTH_3"/>
    <property type="match status" value="1"/>
</dbReference>
<reference evidence="2" key="1">
    <citation type="journal article" date="2014" name="Int. J. Syst. Evol. Microbiol.">
        <title>Complete genome sequence of Corynebacterium casei LMG S-19264T (=DSM 44701T), isolated from a smear-ripened cheese.</title>
        <authorList>
            <consortium name="US DOE Joint Genome Institute (JGI-PGF)"/>
            <person name="Walter F."/>
            <person name="Albersmeier A."/>
            <person name="Kalinowski J."/>
            <person name="Ruckert C."/>
        </authorList>
    </citation>
    <scope>NUCLEOTIDE SEQUENCE</scope>
    <source>
        <strain evidence="2">CGMCC 4.7679</strain>
    </source>
</reference>
<evidence type="ECO:0000313" key="2">
    <source>
        <dbReference type="EMBL" id="GHF74120.1"/>
    </source>
</evidence>
<protein>
    <recommendedName>
        <fullName evidence="1">HTH cro/C1-type domain-containing protein</fullName>
    </recommendedName>
</protein>
<gene>
    <name evidence="2" type="ORF">GCM10017566_54860</name>
</gene>
<dbReference type="InterPro" id="IPR010982">
    <property type="entry name" value="Lambda_DNA-bd_dom_sf"/>
</dbReference>
<dbReference type="SMART" id="SM00530">
    <property type="entry name" value="HTH_XRE"/>
    <property type="match status" value="1"/>
</dbReference>
<dbReference type="AlphaFoldDB" id="A0A8H9J4M0"/>
<sequence length="118" mass="12934">MTWSRDAIKRLYVEVGIRVRNARKQAEWSQTGLGDAIGLTRSSVANIEAGRQHAPAHVIVLIAQTLKLPYDELLPSGEELNEIARASAPDFDLSELSETSQEFVTATIRRAMGEVGGE</sequence>
<feature type="domain" description="HTH cro/C1-type" evidence="1">
    <location>
        <begin position="19"/>
        <end position="73"/>
    </location>
</feature>
<keyword evidence="3" id="KW-1185">Reference proteome</keyword>
<name>A0A8H9J4M0_9PSEU</name>
<dbReference type="InterPro" id="IPR001387">
    <property type="entry name" value="Cro/C1-type_HTH"/>
</dbReference>
<dbReference type="CDD" id="cd00093">
    <property type="entry name" value="HTH_XRE"/>
    <property type="match status" value="1"/>
</dbReference>
<dbReference type="EMBL" id="BNAV01000010">
    <property type="protein sequence ID" value="GHF74120.1"/>
    <property type="molecule type" value="Genomic_DNA"/>
</dbReference>
<dbReference type="SUPFAM" id="SSF47413">
    <property type="entry name" value="lambda repressor-like DNA-binding domains"/>
    <property type="match status" value="1"/>
</dbReference>
<dbReference type="OrthoDB" id="2627663at2"/>
<dbReference type="Gene3D" id="1.10.260.40">
    <property type="entry name" value="lambda repressor-like DNA-binding domains"/>
    <property type="match status" value="1"/>
</dbReference>
<reference evidence="2" key="2">
    <citation type="submission" date="2020-09" db="EMBL/GenBank/DDBJ databases">
        <authorList>
            <person name="Sun Q."/>
            <person name="Zhou Y."/>
        </authorList>
    </citation>
    <scope>NUCLEOTIDE SEQUENCE</scope>
    <source>
        <strain evidence="2">CGMCC 4.7679</strain>
    </source>
</reference>